<dbReference type="EMBL" id="JAHLFW010000009">
    <property type="protein sequence ID" value="MBU3836981.1"/>
    <property type="molecule type" value="Genomic_DNA"/>
</dbReference>
<proteinExistence type="predicted"/>
<evidence type="ECO:0000313" key="3">
    <source>
        <dbReference type="Proteomes" id="UP000783796"/>
    </source>
</evidence>
<evidence type="ECO:0000313" key="2">
    <source>
        <dbReference type="EMBL" id="MBU3836981.1"/>
    </source>
</evidence>
<sequence>MSDDFLNKDEGAERLEGESGLSIEGTSSSDVYPNAEVRIIPAQYSVTHINRLCEIRKELILDPDFQRNDVWKGTQREELVESILMGIPIPVIYLFESKDGRKQVIDGRQRISTIIDFLNNRFRLKNLRILKGLNGKCFEDLEPKLQGVFEDFQLSFYIIQPPTPERVKYDIFDRVNRGGTKLNSQEMRNALYQGISTRLIKKIADSDEFKTATAKGVSPKRMRDRYVVLRGISFYLYYTEELKDPYNMSRLEYKSDIDDFLAKAMIYMNENLDEEKANKLYRKFTSAYRRIYMELGEDAFRFTSNILYGKRRPINMPLMEVVTLVFILLEDKNTGIRVVLDLNDLKNRLDISGICNSNVDSSKNWEVRINMIKDFIDQL</sequence>
<dbReference type="Pfam" id="PF03235">
    <property type="entry name" value="GmrSD_N"/>
    <property type="match status" value="1"/>
</dbReference>
<comment type="caution">
    <text evidence="2">The sequence shown here is derived from an EMBL/GenBank/DDBJ whole genome shotgun (WGS) entry which is preliminary data.</text>
</comment>
<name>A0A948TA25_9BACT</name>
<dbReference type="PANTHER" id="PTHR39639:SF1">
    <property type="entry name" value="DUF262 DOMAIN-CONTAINING PROTEIN"/>
    <property type="match status" value="1"/>
</dbReference>
<protein>
    <submittedName>
        <fullName evidence="2">DUF262 domain-containing protein</fullName>
    </submittedName>
</protein>
<reference evidence="2" key="1">
    <citation type="journal article" date="2021" name="PeerJ">
        <title>Extensive microbial diversity within the chicken gut microbiome revealed by metagenomics and culture.</title>
        <authorList>
            <person name="Gilroy R."/>
            <person name="Ravi A."/>
            <person name="Getino M."/>
            <person name="Pursley I."/>
            <person name="Horton D.L."/>
            <person name="Alikhan N.F."/>
            <person name="Baker D."/>
            <person name="Gharbi K."/>
            <person name="Hall N."/>
            <person name="Watson M."/>
            <person name="Adriaenssens E.M."/>
            <person name="Foster-Nyarko E."/>
            <person name="Jarju S."/>
            <person name="Secka A."/>
            <person name="Antonio M."/>
            <person name="Oren A."/>
            <person name="Chaudhuri R.R."/>
            <person name="La Ragione R."/>
            <person name="Hildebrand F."/>
            <person name="Pallen M.J."/>
        </authorList>
    </citation>
    <scope>NUCLEOTIDE SEQUENCE</scope>
    <source>
        <strain evidence="2">G4-2901</strain>
    </source>
</reference>
<accession>A0A948TA25</accession>
<dbReference type="PANTHER" id="PTHR39639">
    <property type="entry name" value="CHROMOSOME 16, WHOLE GENOME SHOTGUN SEQUENCE"/>
    <property type="match status" value="1"/>
</dbReference>
<evidence type="ECO:0000259" key="1">
    <source>
        <dbReference type="Pfam" id="PF03235"/>
    </source>
</evidence>
<dbReference type="InterPro" id="IPR004919">
    <property type="entry name" value="GmrSD_N"/>
</dbReference>
<gene>
    <name evidence="2" type="ORF">H9777_01370</name>
</gene>
<feature type="domain" description="GmrSD restriction endonucleases N-terminal" evidence="1">
    <location>
        <begin position="55"/>
        <end position="192"/>
    </location>
</feature>
<dbReference type="Proteomes" id="UP000783796">
    <property type="component" value="Unassembled WGS sequence"/>
</dbReference>
<organism evidence="2 3">
    <name type="scientific">Candidatus Phocaeicola faecigallinarum</name>
    <dbReference type="NCBI Taxonomy" id="2838732"/>
    <lineage>
        <taxon>Bacteria</taxon>
        <taxon>Pseudomonadati</taxon>
        <taxon>Bacteroidota</taxon>
        <taxon>Bacteroidia</taxon>
        <taxon>Bacteroidales</taxon>
        <taxon>Bacteroidaceae</taxon>
        <taxon>Phocaeicola</taxon>
    </lineage>
</organism>
<dbReference type="AlphaFoldDB" id="A0A948TA25"/>
<reference evidence="2" key="2">
    <citation type="submission" date="2021-04" db="EMBL/GenBank/DDBJ databases">
        <authorList>
            <person name="Gilroy R."/>
        </authorList>
    </citation>
    <scope>NUCLEOTIDE SEQUENCE</scope>
    <source>
        <strain evidence="2">G4-2901</strain>
    </source>
</reference>